<protein>
    <recommendedName>
        <fullName evidence="5">GDP-mannose pyrophosphatase</fullName>
    </recommendedName>
    <alternativeName>
        <fullName evidence="7">GDP-mannose hydrolase</fullName>
    </alternativeName>
    <alternativeName>
        <fullName evidence="8">GDPMK</fullName>
    </alternativeName>
</protein>
<dbReference type="InterPro" id="IPR000086">
    <property type="entry name" value="NUDIX_hydrolase_dom"/>
</dbReference>
<proteinExistence type="inferred from homology"/>
<evidence type="ECO:0000256" key="3">
    <source>
        <dbReference type="ARBA" id="ARBA00007275"/>
    </source>
</evidence>
<dbReference type="PROSITE" id="PS51462">
    <property type="entry name" value="NUDIX"/>
    <property type="match status" value="1"/>
</dbReference>
<dbReference type="SUPFAM" id="SSF55811">
    <property type="entry name" value="Nudix"/>
    <property type="match status" value="1"/>
</dbReference>
<evidence type="ECO:0000256" key="6">
    <source>
        <dbReference type="ARBA" id="ARBA00022801"/>
    </source>
</evidence>
<gene>
    <name evidence="10" type="ORF">ACFO3O_15325</name>
</gene>
<evidence type="ECO:0000256" key="5">
    <source>
        <dbReference type="ARBA" id="ARBA00016377"/>
    </source>
</evidence>
<dbReference type="Proteomes" id="UP001596043">
    <property type="component" value="Unassembled WGS sequence"/>
</dbReference>
<comment type="caution">
    <text evidence="10">The sequence shown here is derived from an EMBL/GenBank/DDBJ whole genome shotgun (WGS) entry which is preliminary data.</text>
</comment>
<dbReference type="RefSeq" id="WP_379980352.1">
    <property type="nucleotide sequence ID" value="NZ_JBHSFV010000010.1"/>
</dbReference>
<dbReference type="PANTHER" id="PTHR11839">
    <property type="entry name" value="UDP/ADP-SUGAR PYROPHOSPHATASE"/>
    <property type="match status" value="1"/>
</dbReference>
<comment type="catalytic activity">
    <reaction evidence="1">
        <text>GDP-alpha-D-mannose + H2O = alpha-D-mannose 1-phosphate + GMP + 2 H(+)</text>
        <dbReference type="Rhea" id="RHEA:27978"/>
        <dbReference type="ChEBI" id="CHEBI:15377"/>
        <dbReference type="ChEBI" id="CHEBI:15378"/>
        <dbReference type="ChEBI" id="CHEBI:57527"/>
        <dbReference type="ChEBI" id="CHEBI:58115"/>
        <dbReference type="ChEBI" id="CHEBI:58409"/>
    </reaction>
</comment>
<evidence type="ECO:0000259" key="9">
    <source>
        <dbReference type="PROSITE" id="PS51462"/>
    </source>
</evidence>
<accession>A0ABV9HZR4</accession>
<evidence type="ECO:0000256" key="7">
    <source>
        <dbReference type="ARBA" id="ARBA00032162"/>
    </source>
</evidence>
<dbReference type="Gene3D" id="3.90.79.10">
    <property type="entry name" value="Nucleoside Triphosphate Pyrophosphohydrolase"/>
    <property type="match status" value="1"/>
</dbReference>
<feature type="domain" description="Nudix hydrolase" evidence="9">
    <location>
        <begin position="44"/>
        <end position="183"/>
    </location>
</feature>
<name>A0ABV9HZR4_9FLAO</name>
<dbReference type="CDD" id="cd24157">
    <property type="entry name" value="NUDIX_GDPMK"/>
    <property type="match status" value="1"/>
</dbReference>
<comment type="similarity">
    <text evidence="3">Belongs to the Nudix hydrolase family. NudK subfamily.</text>
</comment>
<comment type="subunit">
    <text evidence="4">Homodimer.</text>
</comment>
<keyword evidence="6" id="KW-0378">Hydrolase</keyword>
<reference evidence="11" key="1">
    <citation type="journal article" date="2019" name="Int. J. Syst. Evol. Microbiol.">
        <title>The Global Catalogue of Microorganisms (GCM) 10K type strain sequencing project: providing services to taxonomists for standard genome sequencing and annotation.</title>
        <authorList>
            <consortium name="The Broad Institute Genomics Platform"/>
            <consortium name="The Broad Institute Genome Sequencing Center for Infectious Disease"/>
            <person name="Wu L."/>
            <person name="Ma J."/>
        </authorList>
    </citation>
    <scope>NUCLEOTIDE SEQUENCE [LARGE SCALE GENOMIC DNA]</scope>
    <source>
        <strain evidence="11">YJ-61-S</strain>
    </source>
</reference>
<dbReference type="InterPro" id="IPR015797">
    <property type="entry name" value="NUDIX_hydrolase-like_dom_sf"/>
</dbReference>
<dbReference type="PANTHER" id="PTHR11839:SF18">
    <property type="entry name" value="NUDIX HYDROLASE DOMAIN-CONTAINING PROTEIN"/>
    <property type="match status" value="1"/>
</dbReference>
<dbReference type="InterPro" id="IPR004385">
    <property type="entry name" value="NDP_pyrophosphatase"/>
</dbReference>
<evidence type="ECO:0000313" key="10">
    <source>
        <dbReference type="EMBL" id="MFC4635280.1"/>
    </source>
</evidence>
<dbReference type="Pfam" id="PF00293">
    <property type="entry name" value="NUDIX"/>
    <property type="match status" value="1"/>
</dbReference>
<dbReference type="EMBL" id="JBHSFV010000010">
    <property type="protein sequence ID" value="MFC4635280.1"/>
    <property type="molecule type" value="Genomic_DNA"/>
</dbReference>
<evidence type="ECO:0000256" key="4">
    <source>
        <dbReference type="ARBA" id="ARBA00011738"/>
    </source>
</evidence>
<evidence type="ECO:0000313" key="11">
    <source>
        <dbReference type="Proteomes" id="UP001596043"/>
    </source>
</evidence>
<evidence type="ECO:0000256" key="2">
    <source>
        <dbReference type="ARBA" id="ARBA00001946"/>
    </source>
</evidence>
<organism evidence="10 11">
    <name type="scientific">Dokdonia ponticola</name>
    <dbReference type="NCBI Taxonomy" id="2041041"/>
    <lineage>
        <taxon>Bacteria</taxon>
        <taxon>Pseudomonadati</taxon>
        <taxon>Bacteroidota</taxon>
        <taxon>Flavobacteriia</taxon>
        <taxon>Flavobacteriales</taxon>
        <taxon>Flavobacteriaceae</taxon>
        <taxon>Dokdonia</taxon>
    </lineage>
</organism>
<sequence length="194" mass="21842">MMPENIKNIKKIVLSDNWATLHKVTFDYQDSKGNWEPQVREVYDRGNGAAVLLYNKESGTVILTEQFRIPTYFNGNPDGMLIEVCAGLLDHYDPETAIKKEIEEETGYHLSEVEKVMDLYMSPGSVTETVHLFIANYTAKDKVSKGGGLAAEQEDIVVHEYAFAKAYTMIQTGEIKDAKTVILLQYLKLQGILS</sequence>
<dbReference type="NCBIfam" id="TIGR00052">
    <property type="entry name" value="nudix-type nucleoside diphosphatase, YffH/AdpP family"/>
    <property type="match status" value="1"/>
</dbReference>
<evidence type="ECO:0000256" key="8">
    <source>
        <dbReference type="ARBA" id="ARBA00032272"/>
    </source>
</evidence>
<comment type="cofactor">
    <cofactor evidence="2">
        <name>Mg(2+)</name>
        <dbReference type="ChEBI" id="CHEBI:18420"/>
    </cofactor>
</comment>
<keyword evidence="11" id="KW-1185">Reference proteome</keyword>
<evidence type="ECO:0000256" key="1">
    <source>
        <dbReference type="ARBA" id="ARBA00000847"/>
    </source>
</evidence>